<accession>A0A0S2W430</accession>
<organism evidence="1 2">
    <name type="scientific">Intestinimonas butyriciproducens</name>
    <dbReference type="NCBI Taxonomy" id="1297617"/>
    <lineage>
        <taxon>Bacteria</taxon>
        <taxon>Bacillati</taxon>
        <taxon>Bacillota</taxon>
        <taxon>Clostridia</taxon>
        <taxon>Eubacteriales</taxon>
        <taxon>Intestinimonas</taxon>
    </lineage>
</organism>
<evidence type="ECO:0000313" key="1">
    <source>
        <dbReference type="EMBL" id="ALP94136.1"/>
    </source>
</evidence>
<dbReference type="STRING" id="1297617.IB211_01745"/>
<evidence type="ECO:0008006" key="3">
    <source>
        <dbReference type="Google" id="ProtNLM"/>
    </source>
</evidence>
<reference evidence="2" key="2">
    <citation type="submission" date="2015-04" db="EMBL/GenBank/DDBJ databases">
        <title>A butyrogenic pathway from the amino acid lysine in a human gut commensal.</title>
        <authorList>
            <person name="de Vos W.M."/>
            <person name="Bui N.T.P."/>
            <person name="Plugge C.M."/>
            <person name="Ritari J."/>
        </authorList>
    </citation>
    <scope>NUCLEOTIDE SEQUENCE [LARGE SCALE GENOMIC DNA]</scope>
    <source>
        <strain evidence="2">AF211</strain>
    </source>
</reference>
<proteinExistence type="predicted"/>
<evidence type="ECO:0000313" key="2">
    <source>
        <dbReference type="Proteomes" id="UP000064844"/>
    </source>
</evidence>
<name>A0A0S2W430_9FIRM</name>
<dbReference type="RefSeq" id="WP_147586130.1">
    <property type="nucleotide sequence ID" value="NZ_CP011307.1"/>
</dbReference>
<keyword evidence="2" id="KW-1185">Reference proteome</keyword>
<sequence>MWKSQHWTQTLEHEGEPVLSLSQALPLPVEERRPDRRMERYYRHLGELWKNRWAAVLYPRACAALQEARAGSRPFLPWEAELVYHVTLERDGLSSLYVDVTERQNGTRPLTVRTAETWELRSGTPKTLSEFFPPRLFWKKPIIEALQRQALDRLQGGESLLFEDVETRVASYFSTKRFYLTEEGLSLFYPMWSLGSPAEGIPAFLLPLPTSLQKLSPEKS</sequence>
<reference evidence="1 2" key="1">
    <citation type="journal article" date="2015" name="Nat. Commun.">
        <title>Production of butyrate from lysine and the Amadori product fructoselysine by a human gut commensal.</title>
        <authorList>
            <person name="Bui T.P."/>
            <person name="Ritari J."/>
            <person name="Boeren S."/>
            <person name="de Waard P."/>
            <person name="Plugge C.M."/>
            <person name="de Vos W.M."/>
        </authorList>
    </citation>
    <scope>NUCLEOTIDE SEQUENCE [LARGE SCALE GENOMIC DNA]</scope>
    <source>
        <strain evidence="1 2">AF211</strain>
    </source>
</reference>
<dbReference type="AlphaFoldDB" id="A0A0S2W430"/>
<dbReference type="eggNOG" id="ENOG5033M6E">
    <property type="taxonomic scope" value="Bacteria"/>
</dbReference>
<dbReference type="EMBL" id="CP011307">
    <property type="protein sequence ID" value="ALP94136.1"/>
    <property type="molecule type" value="Genomic_DNA"/>
</dbReference>
<dbReference type="KEGG" id="ibu:IB211_01745"/>
<dbReference type="Proteomes" id="UP000064844">
    <property type="component" value="Chromosome"/>
</dbReference>
<gene>
    <name evidence="1" type="ORF">IB211_01745</name>
</gene>
<protein>
    <recommendedName>
        <fullName evidence="3">DUF3298 domain-containing protein</fullName>
    </recommendedName>
</protein>